<feature type="region of interest" description="Disordered" evidence="1">
    <location>
        <begin position="1"/>
        <end position="29"/>
    </location>
</feature>
<protein>
    <submittedName>
        <fullName evidence="3">NUDIX hydrolase</fullName>
    </submittedName>
</protein>
<dbReference type="RefSeq" id="WP_326762820.1">
    <property type="nucleotide sequence ID" value="NZ_CP109135.1"/>
</dbReference>
<dbReference type="GO" id="GO:0016787">
    <property type="term" value="F:hydrolase activity"/>
    <property type="evidence" value="ECO:0007669"/>
    <property type="project" value="UniProtKB-KW"/>
</dbReference>
<evidence type="ECO:0000313" key="3">
    <source>
        <dbReference type="EMBL" id="WSD21325.1"/>
    </source>
</evidence>
<name>A0ABZ1HVJ0_STRPH</name>
<dbReference type="PROSITE" id="PS51462">
    <property type="entry name" value="NUDIX"/>
    <property type="match status" value="1"/>
</dbReference>
<evidence type="ECO:0000259" key="2">
    <source>
        <dbReference type="PROSITE" id="PS51462"/>
    </source>
</evidence>
<dbReference type="SUPFAM" id="SSF55811">
    <property type="entry name" value="Nudix"/>
    <property type="match status" value="1"/>
</dbReference>
<dbReference type="CDD" id="cd02883">
    <property type="entry name" value="NUDIX_Hydrolase"/>
    <property type="match status" value="1"/>
</dbReference>
<keyword evidence="4" id="KW-1185">Reference proteome</keyword>
<keyword evidence="3" id="KW-0378">Hydrolase</keyword>
<proteinExistence type="predicted"/>
<evidence type="ECO:0000256" key="1">
    <source>
        <dbReference type="SAM" id="MobiDB-lite"/>
    </source>
</evidence>
<reference evidence="3 4" key="1">
    <citation type="submission" date="2022-10" db="EMBL/GenBank/DDBJ databases">
        <title>The complete genomes of actinobacterial strains from the NBC collection.</title>
        <authorList>
            <person name="Joergensen T.S."/>
            <person name="Alvarez Arevalo M."/>
            <person name="Sterndorff E.B."/>
            <person name="Faurdal D."/>
            <person name="Vuksanovic O."/>
            <person name="Mourched A.-S."/>
            <person name="Charusanti P."/>
            <person name="Shaw S."/>
            <person name="Blin K."/>
            <person name="Weber T."/>
        </authorList>
    </citation>
    <scope>NUCLEOTIDE SEQUENCE [LARGE SCALE GENOMIC DNA]</scope>
    <source>
        <strain evidence="3 4">NBC 01752</strain>
    </source>
</reference>
<dbReference type="EMBL" id="CP109135">
    <property type="protein sequence ID" value="WSD21325.1"/>
    <property type="molecule type" value="Genomic_DNA"/>
</dbReference>
<feature type="domain" description="Nudix hydrolase" evidence="2">
    <location>
        <begin position="34"/>
        <end position="166"/>
    </location>
</feature>
<dbReference type="Pfam" id="PF00293">
    <property type="entry name" value="NUDIX"/>
    <property type="match status" value="1"/>
</dbReference>
<dbReference type="Proteomes" id="UP001340816">
    <property type="component" value="Chromosome"/>
</dbReference>
<gene>
    <name evidence="3" type="ORF">OHB35_00415</name>
</gene>
<accession>A0ABZ1HVJ0</accession>
<sequence>MAAFERTVSTSLAAGGRPAARPPAPTRNATIKTCDNTSVGIVITDHQGRYLMFDRATFPPGTAPAAGHIDDHGTAEDAGRAEVEEELGLTVTGLTHVTGGWRDNPCRRLPGARSTGHRHEWTVYRATVTGDLTPSAHETKNVRWITPDALQELADRTVAYAQGRITDTEFEAASGIEPVWMQWLANIAAINTSPDDLRRVDQLTR</sequence>
<dbReference type="InterPro" id="IPR000086">
    <property type="entry name" value="NUDIX_hydrolase_dom"/>
</dbReference>
<dbReference type="Gene3D" id="3.90.79.10">
    <property type="entry name" value="Nucleoside Triphosphate Pyrophosphohydrolase"/>
    <property type="match status" value="1"/>
</dbReference>
<dbReference type="InterPro" id="IPR015797">
    <property type="entry name" value="NUDIX_hydrolase-like_dom_sf"/>
</dbReference>
<evidence type="ECO:0000313" key="4">
    <source>
        <dbReference type="Proteomes" id="UP001340816"/>
    </source>
</evidence>
<organism evidence="3 4">
    <name type="scientific">Streptomyces phaeochromogenes</name>
    <dbReference type="NCBI Taxonomy" id="1923"/>
    <lineage>
        <taxon>Bacteria</taxon>
        <taxon>Bacillati</taxon>
        <taxon>Actinomycetota</taxon>
        <taxon>Actinomycetes</taxon>
        <taxon>Kitasatosporales</taxon>
        <taxon>Streptomycetaceae</taxon>
        <taxon>Streptomyces</taxon>
        <taxon>Streptomyces phaeochromogenes group</taxon>
    </lineage>
</organism>